<dbReference type="Proteomes" id="UP001162483">
    <property type="component" value="Unassembled WGS sequence"/>
</dbReference>
<dbReference type="EMBL" id="CATNWA010004872">
    <property type="protein sequence ID" value="CAI9548864.1"/>
    <property type="molecule type" value="Genomic_DNA"/>
</dbReference>
<evidence type="ECO:0000313" key="2">
    <source>
        <dbReference type="EMBL" id="CAI9548864.1"/>
    </source>
</evidence>
<feature type="region of interest" description="Disordered" evidence="1">
    <location>
        <begin position="60"/>
        <end position="112"/>
    </location>
</feature>
<feature type="compositionally biased region" description="Basic and acidic residues" evidence="1">
    <location>
        <begin position="96"/>
        <end position="112"/>
    </location>
</feature>
<comment type="caution">
    <text evidence="2">The sequence shown here is derived from an EMBL/GenBank/DDBJ whole genome shotgun (WGS) entry which is preliminary data.</text>
</comment>
<feature type="compositionally biased region" description="Low complexity" evidence="1">
    <location>
        <begin position="75"/>
        <end position="84"/>
    </location>
</feature>
<feature type="non-terminal residue" evidence="2">
    <location>
        <position position="112"/>
    </location>
</feature>
<feature type="non-terminal residue" evidence="2">
    <location>
        <position position="1"/>
    </location>
</feature>
<name>A0ABN9BMJ0_9NEOB</name>
<reference evidence="2" key="1">
    <citation type="submission" date="2023-05" db="EMBL/GenBank/DDBJ databases">
        <authorList>
            <person name="Stuckert A."/>
        </authorList>
    </citation>
    <scope>NUCLEOTIDE SEQUENCE</scope>
</reference>
<sequence length="112" mass="11498">DSVPAVLPDDSVPAVLPERLGARSSDQLTRGPRSGAHLGGSGASALRARDLSLHLGVRSDPPLRLGGTEANLNIRPGARGHVAPPGGPRPAAPPCREAEACRPARGPECRRP</sequence>
<evidence type="ECO:0000256" key="1">
    <source>
        <dbReference type="SAM" id="MobiDB-lite"/>
    </source>
</evidence>
<evidence type="ECO:0000313" key="3">
    <source>
        <dbReference type="Proteomes" id="UP001162483"/>
    </source>
</evidence>
<proteinExistence type="predicted"/>
<accession>A0ABN9BMJ0</accession>
<keyword evidence="3" id="KW-1185">Reference proteome</keyword>
<feature type="region of interest" description="Disordered" evidence="1">
    <location>
        <begin position="1"/>
        <end position="44"/>
    </location>
</feature>
<protein>
    <submittedName>
        <fullName evidence="2">Uncharacterized protein</fullName>
    </submittedName>
</protein>
<organism evidence="2 3">
    <name type="scientific">Staurois parvus</name>
    <dbReference type="NCBI Taxonomy" id="386267"/>
    <lineage>
        <taxon>Eukaryota</taxon>
        <taxon>Metazoa</taxon>
        <taxon>Chordata</taxon>
        <taxon>Craniata</taxon>
        <taxon>Vertebrata</taxon>
        <taxon>Euteleostomi</taxon>
        <taxon>Amphibia</taxon>
        <taxon>Batrachia</taxon>
        <taxon>Anura</taxon>
        <taxon>Neobatrachia</taxon>
        <taxon>Ranoidea</taxon>
        <taxon>Ranidae</taxon>
        <taxon>Staurois</taxon>
    </lineage>
</organism>
<gene>
    <name evidence="2" type="ORF">SPARVUS_LOCUS3237246</name>
</gene>